<gene>
    <name evidence="1" type="ORF">BGZ99_010006</name>
</gene>
<dbReference type="Proteomes" id="UP000738325">
    <property type="component" value="Unassembled WGS sequence"/>
</dbReference>
<dbReference type="OrthoDB" id="2310150at2759"/>
<comment type="caution">
    <text evidence="1">The sequence shown here is derived from an EMBL/GenBank/DDBJ whole genome shotgun (WGS) entry which is preliminary data.</text>
</comment>
<keyword evidence="2" id="KW-1185">Reference proteome</keyword>
<evidence type="ECO:0000313" key="1">
    <source>
        <dbReference type="EMBL" id="KAG0311627.1"/>
    </source>
</evidence>
<organism evidence="1 2">
    <name type="scientific">Dissophora globulifera</name>
    <dbReference type="NCBI Taxonomy" id="979702"/>
    <lineage>
        <taxon>Eukaryota</taxon>
        <taxon>Fungi</taxon>
        <taxon>Fungi incertae sedis</taxon>
        <taxon>Mucoromycota</taxon>
        <taxon>Mortierellomycotina</taxon>
        <taxon>Mortierellomycetes</taxon>
        <taxon>Mortierellales</taxon>
        <taxon>Mortierellaceae</taxon>
        <taxon>Dissophora</taxon>
    </lineage>
</organism>
<feature type="non-terminal residue" evidence="1">
    <location>
        <position position="1"/>
    </location>
</feature>
<proteinExistence type="predicted"/>
<accession>A0A9P6UMN0</accession>
<evidence type="ECO:0000313" key="2">
    <source>
        <dbReference type="Proteomes" id="UP000738325"/>
    </source>
</evidence>
<dbReference type="AlphaFoldDB" id="A0A9P6UMN0"/>
<name>A0A9P6UMN0_9FUNG</name>
<dbReference type="EMBL" id="JAAAIP010000899">
    <property type="protein sequence ID" value="KAG0311627.1"/>
    <property type="molecule type" value="Genomic_DNA"/>
</dbReference>
<reference evidence="1" key="1">
    <citation type="journal article" date="2020" name="Fungal Divers.">
        <title>Resolving the Mortierellaceae phylogeny through synthesis of multi-gene phylogenetics and phylogenomics.</title>
        <authorList>
            <person name="Vandepol N."/>
            <person name="Liber J."/>
            <person name="Desiro A."/>
            <person name="Na H."/>
            <person name="Kennedy M."/>
            <person name="Barry K."/>
            <person name="Grigoriev I.V."/>
            <person name="Miller A.N."/>
            <person name="O'Donnell K."/>
            <person name="Stajich J.E."/>
            <person name="Bonito G."/>
        </authorList>
    </citation>
    <scope>NUCLEOTIDE SEQUENCE</scope>
    <source>
        <strain evidence="1">REB-010B</strain>
    </source>
</reference>
<protein>
    <submittedName>
        <fullName evidence="1">Uncharacterized protein</fullName>
    </submittedName>
</protein>
<sequence length="65" mass="7093">MTLNKNYDGPRIILGAMTFGLEDTTLDASAVRVRGASNVAPFLETFHAHGHVEIDTSRVYLDSEA</sequence>